<evidence type="ECO:0000313" key="2">
    <source>
        <dbReference type="EMBL" id="KAF7392344.1"/>
    </source>
</evidence>
<feature type="compositionally biased region" description="Basic residues" evidence="1">
    <location>
        <begin position="115"/>
        <end position="126"/>
    </location>
</feature>
<comment type="caution">
    <text evidence="2">The sequence shown here is derived from an EMBL/GenBank/DDBJ whole genome shotgun (WGS) entry which is preliminary data.</text>
</comment>
<name>A0A834N284_VESPE</name>
<feature type="region of interest" description="Disordered" evidence="1">
    <location>
        <begin position="97"/>
        <end position="126"/>
    </location>
</feature>
<evidence type="ECO:0000256" key="1">
    <source>
        <dbReference type="SAM" id="MobiDB-lite"/>
    </source>
</evidence>
<keyword evidence="3" id="KW-1185">Reference proteome</keyword>
<dbReference type="Proteomes" id="UP000600918">
    <property type="component" value="Unassembled WGS sequence"/>
</dbReference>
<feature type="region of interest" description="Disordered" evidence="1">
    <location>
        <begin position="30"/>
        <end position="77"/>
    </location>
</feature>
<feature type="compositionally biased region" description="Polar residues" evidence="1">
    <location>
        <begin position="104"/>
        <end position="114"/>
    </location>
</feature>
<protein>
    <submittedName>
        <fullName evidence="2">Uncharacterized protein</fullName>
    </submittedName>
</protein>
<gene>
    <name evidence="2" type="ORF">H0235_017343</name>
</gene>
<organism evidence="2 3">
    <name type="scientific">Vespula pensylvanica</name>
    <name type="common">Western yellow jacket</name>
    <name type="synonym">Wasp</name>
    <dbReference type="NCBI Taxonomy" id="30213"/>
    <lineage>
        <taxon>Eukaryota</taxon>
        <taxon>Metazoa</taxon>
        <taxon>Ecdysozoa</taxon>
        <taxon>Arthropoda</taxon>
        <taxon>Hexapoda</taxon>
        <taxon>Insecta</taxon>
        <taxon>Pterygota</taxon>
        <taxon>Neoptera</taxon>
        <taxon>Endopterygota</taxon>
        <taxon>Hymenoptera</taxon>
        <taxon>Apocrita</taxon>
        <taxon>Aculeata</taxon>
        <taxon>Vespoidea</taxon>
        <taxon>Vespidae</taxon>
        <taxon>Vespinae</taxon>
        <taxon>Vespula</taxon>
    </lineage>
</organism>
<proteinExistence type="predicted"/>
<reference evidence="2" key="1">
    <citation type="journal article" date="2020" name="G3 (Bethesda)">
        <title>High-Quality Assemblies for Three Invasive Social Wasps from the &lt;i&gt;Vespula&lt;/i&gt; Genus.</title>
        <authorList>
            <person name="Harrop T.W.R."/>
            <person name="Guhlin J."/>
            <person name="McLaughlin G.M."/>
            <person name="Permina E."/>
            <person name="Stockwell P."/>
            <person name="Gilligan J."/>
            <person name="Le Lec M.F."/>
            <person name="Gruber M.A.M."/>
            <person name="Quinn O."/>
            <person name="Lovegrove M."/>
            <person name="Duncan E.J."/>
            <person name="Remnant E.J."/>
            <person name="Van Eeckhoven J."/>
            <person name="Graham B."/>
            <person name="Knapp R.A."/>
            <person name="Langford K.W."/>
            <person name="Kronenberg Z."/>
            <person name="Press M.O."/>
            <person name="Eacker S.M."/>
            <person name="Wilson-Rankin E.E."/>
            <person name="Purcell J."/>
            <person name="Lester P.J."/>
            <person name="Dearden P.K."/>
        </authorList>
    </citation>
    <scope>NUCLEOTIDE SEQUENCE</scope>
    <source>
        <strain evidence="2">Volc-1</strain>
    </source>
</reference>
<dbReference type="AlphaFoldDB" id="A0A834N284"/>
<accession>A0A834N284</accession>
<sequence>MQPIRLVEAFHVGDFHINKENQCRRIVGETLRVKGGEEEEEEEEEQEEEEQEQEVGGGRGEGKRKAADSDGLDQRSINLQKEFGASYTWQRALTLPLPFAPSVGSPSKQRNPSRSMRRKRVREGDL</sequence>
<evidence type="ECO:0000313" key="3">
    <source>
        <dbReference type="Proteomes" id="UP000600918"/>
    </source>
</evidence>
<dbReference type="EMBL" id="JACSDY010000022">
    <property type="protein sequence ID" value="KAF7392344.1"/>
    <property type="molecule type" value="Genomic_DNA"/>
</dbReference>
<feature type="compositionally biased region" description="Acidic residues" evidence="1">
    <location>
        <begin position="37"/>
        <end position="53"/>
    </location>
</feature>